<protein>
    <recommendedName>
        <fullName evidence="2">DUF5666 domain-containing protein</fullName>
    </recommendedName>
</protein>
<reference evidence="1" key="1">
    <citation type="submission" date="2018-06" db="EMBL/GenBank/DDBJ databases">
        <authorList>
            <person name="Zhirakovskaya E."/>
        </authorList>
    </citation>
    <scope>NUCLEOTIDE SEQUENCE</scope>
</reference>
<dbReference type="AlphaFoldDB" id="A0A3B0UD89"/>
<dbReference type="Pfam" id="PF12869">
    <property type="entry name" value="tRNA_anti-like"/>
    <property type="match status" value="1"/>
</dbReference>
<evidence type="ECO:0008006" key="2">
    <source>
        <dbReference type="Google" id="ProtNLM"/>
    </source>
</evidence>
<feature type="non-terminal residue" evidence="1">
    <location>
        <position position="1"/>
    </location>
</feature>
<organism evidence="1">
    <name type="scientific">hydrothermal vent metagenome</name>
    <dbReference type="NCBI Taxonomy" id="652676"/>
    <lineage>
        <taxon>unclassified sequences</taxon>
        <taxon>metagenomes</taxon>
        <taxon>ecological metagenomes</taxon>
    </lineage>
</organism>
<proteinExistence type="predicted"/>
<gene>
    <name evidence="1" type="ORF">MNBD_BACTEROID07-756</name>
</gene>
<name>A0A3B0UD89_9ZZZZ</name>
<sequence>SQDETDAFKKYNNKIVQVSGKIVELTGDIYHLNITLNDVMAPVSIVIDSLSIVKNVPFAEGLKLGDLVTIKGQLDGYDMIMGVVLTRGFLLPDK</sequence>
<dbReference type="EMBL" id="UOET01000301">
    <property type="protein sequence ID" value="VAW28945.1"/>
    <property type="molecule type" value="Genomic_DNA"/>
</dbReference>
<accession>A0A3B0UD89</accession>
<evidence type="ECO:0000313" key="1">
    <source>
        <dbReference type="EMBL" id="VAW28945.1"/>
    </source>
</evidence>
<dbReference type="InterPro" id="IPR024422">
    <property type="entry name" value="Protein_unknown_function_OB"/>
</dbReference>